<dbReference type="EMBL" id="RWJN01000034">
    <property type="protein sequence ID" value="TCD69769.1"/>
    <property type="molecule type" value="Genomic_DNA"/>
</dbReference>
<dbReference type="SUPFAM" id="SSF55729">
    <property type="entry name" value="Acyl-CoA N-acyltransferases (Nat)"/>
    <property type="match status" value="1"/>
</dbReference>
<evidence type="ECO:0000313" key="3">
    <source>
        <dbReference type="Proteomes" id="UP000292702"/>
    </source>
</evidence>
<dbReference type="OrthoDB" id="2019666at2759"/>
<dbReference type="CDD" id="cd04301">
    <property type="entry name" value="NAT_SF"/>
    <property type="match status" value="1"/>
</dbReference>
<evidence type="ECO:0000313" key="2">
    <source>
        <dbReference type="EMBL" id="TCD69769.1"/>
    </source>
</evidence>
<dbReference type="AlphaFoldDB" id="A0A4R0RVC2"/>
<name>A0A4R0RVC2_9APHY</name>
<feature type="domain" description="N-acetyltransferase" evidence="1">
    <location>
        <begin position="10"/>
        <end position="57"/>
    </location>
</feature>
<evidence type="ECO:0000259" key="1">
    <source>
        <dbReference type="Pfam" id="PF00583"/>
    </source>
</evidence>
<protein>
    <recommendedName>
        <fullName evidence="1">N-acetyltransferase domain-containing protein</fullName>
    </recommendedName>
</protein>
<dbReference type="Gene3D" id="3.40.630.30">
    <property type="match status" value="1"/>
</dbReference>
<sequence>MPFGRAETATGKLVGHVFASSWDCDDDVVGWISQLVVDKEYRRRGVATTLVASLKEASLFAKVTVVGVASSHPVTCYVVSKLGQTPLENIDTKFISDRAPRILSSAPVDYIRSASLRGQLFQAEDASGAVSSVDTQFPIDHTGPLNALVTLKERKGWCLGELLEGHEFLLICPMKSRAK</sequence>
<gene>
    <name evidence="2" type="ORF">EIP91_006305</name>
</gene>
<reference evidence="2 3" key="1">
    <citation type="submission" date="2018-11" db="EMBL/GenBank/DDBJ databases">
        <title>Genome assembly of Steccherinum ochraceum LE-BIN_3174, the white-rot fungus of the Steccherinaceae family (The Residual Polyporoid clade, Polyporales, Basidiomycota).</title>
        <authorList>
            <person name="Fedorova T.V."/>
            <person name="Glazunova O.A."/>
            <person name="Landesman E.O."/>
            <person name="Moiseenko K.V."/>
            <person name="Psurtseva N.V."/>
            <person name="Savinova O.S."/>
            <person name="Shakhova N.V."/>
            <person name="Tyazhelova T.V."/>
            <person name="Vasina D.V."/>
        </authorList>
    </citation>
    <scope>NUCLEOTIDE SEQUENCE [LARGE SCALE GENOMIC DNA]</scope>
    <source>
        <strain evidence="2 3">LE-BIN_3174</strain>
    </source>
</reference>
<comment type="caution">
    <text evidence="2">The sequence shown here is derived from an EMBL/GenBank/DDBJ whole genome shotgun (WGS) entry which is preliminary data.</text>
</comment>
<accession>A0A4R0RVC2</accession>
<dbReference type="GO" id="GO:0016747">
    <property type="term" value="F:acyltransferase activity, transferring groups other than amino-acyl groups"/>
    <property type="evidence" value="ECO:0007669"/>
    <property type="project" value="InterPro"/>
</dbReference>
<organism evidence="2 3">
    <name type="scientific">Steccherinum ochraceum</name>
    <dbReference type="NCBI Taxonomy" id="92696"/>
    <lineage>
        <taxon>Eukaryota</taxon>
        <taxon>Fungi</taxon>
        <taxon>Dikarya</taxon>
        <taxon>Basidiomycota</taxon>
        <taxon>Agaricomycotina</taxon>
        <taxon>Agaricomycetes</taxon>
        <taxon>Polyporales</taxon>
        <taxon>Steccherinaceae</taxon>
        <taxon>Steccherinum</taxon>
    </lineage>
</organism>
<dbReference type="Proteomes" id="UP000292702">
    <property type="component" value="Unassembled WGS sequence"/>
</dbReference>
<dbReference type="STRING" id="92696.A0A4R0RVC2"/>
<proteinExistence type="predicted"/>
<dbReference type="InterPro" id="IPR000182">
    <property type="entry name" value="GNAT_dom"/>
</dbReference>
<dbReference type="InterPro" id="IPR016181">
    <property type="entry name" value="Acyl_CoA_acyltransferase"/>
</dbReference>
<keyword evidence="3" id="KW-1185">Reference proteome</keyword>
<dbReference type="Pfam" id="PF00583">
    <property type="entry name" value="Acetyltransf_1"/>
    <property type="match status" value="1"/>
</dbReference>